<gene>
    <name evidence="6" type="ORF">AAWM_05662</name>
</gene>
<dbReference type="Pfam" id="PF16965">
    <property type="entry name" value="CSG2"/>
    <property type="match status" value="1"/>
</dbReference>
<evidence type="ECO:0000259" key="5">
    <source>
        <dbReference type="PROSITE" id="PS50850"/>
    </source>
</evidence>
<evidence type="ECO:0000313" key="6">
    <source>
        <dbReference type="EMBL" id="GCB22777.1"/>
    </source>
</evidence>
<feature type="transmembrane region" description="Helical" evidence="4">
    <location>
        <begin position="362"/>
        <end position="382"/>
    </location>
</feature>
<evidence type="ECO:0000256" key="2">
    <source>
        <dbReference type="ARBA" id="ARBA00022824"/>
    </source>
</evidence>
<feature type="transmembrane region" description="Helical" evidence="4">
    <location>
        <begin position="806"/>
        <end position="824"/>
    </location>
</feature>
<dbReference type="Proteomes" id="UP000286921">
    <property type="component" value="Unassembled WGS sequence"/>
</dbReference>
<dbReference type="Pfam" id="PF07690">
    <property type="entry name" value="MFS_1"/>
    <property type="match status" value="1"/>
</dbReference>
<dbReference type="InterPro" id="IPR036259">
    <property type="entry name" value="MFS_trans_sf"/>
</dbReference>
<name>A0A401KUC0_ASPAW</name>
<dbReference type="GO" id="GO:0006874">
    <property type="term" value="P:intracellular calcium ion homeostasis"/>
    <property type="evidence" value="ECO:0007669"/>
    <property type="project" value="InterPro"/>
</dbReference>
<keyword evidence="4" id="KW-0472">Membrane</keyword>
<dbReference type="PROSITE" id="PS50850">
    <property type="entry name" value="MFS"/>
    <property type="match status" value="1"/>
</dbReference>
<feature type="transmembrane region" description="Helical" evidence="4">
    <location>
        <begin position="1001"/>
        <end position="1024"/>
    </location>
</feature>
<dbReference type="InterPro" id="IPR031581">
    <property type="entry name" value="Csg2"/>
</dbReference>
<feature type="region of interest" description="Disordered" evidence="3">
    <location>
        <begin position="588"/>
        <end position="666"/>
    </location>
</feature>
<keyword evidence="2" id="KW-0256">Endoplasmic reticulum</keyword>
<dbReference type="PANTHER" id="PTHR19346:SF4">
    <property type="entry name" value="SUGAR PHOSPHATE TRANSPORTER DOMAIN-CONTAINING PROTEIN"/>
    <property type="match status" value="1"/>
</dbReference>
<protein>
    <submittedName>
        <fullName evidence="6">Uncharacterized transporter YIL166C</fullName>
    </submittedName>
</protein>
<feature type="transmembrane region" description="Helical" evidence="4">
    <location>
        <begin position="708"/>
        <end position="727"/>
    </location>
</feature>
<feature type="compositionally biased region" description="Basic and acidic residues" evidence="3">
    <location>
        <begin position="588"/>
        <end position="597"/>
    </location>
</feature>
<dbReference type="FunFam" id="1.20.1250.20:FF:000106">
    <property type="entry name" value="MFS transporter, putative"/>
    <property type="match status" value="1"/>
</dbReference>
<feature type="transmembrane region" description="Helical" evidence="4">
    <location>
        <begin position="280"/>
        <end position="301"/>
    </location>
</feature>
<dbReference type="PANTHER" id="PTHR19346">
    <property type="entry name" value="SUGAR PHOSPHATE TRANSPORTER DOMAIN-CONTAINING PROTEIN"/>
    <property type="match status" value="1"/>
</dbReference>
<evidence type="ECO:0000256" key="4">
    <source>
        <dbReference type="SAM" id="Phobius"/>
    </source>
</evidence>
<dbReference type="InterPro" id="IPR011701">
    <property type="entry name" value="MFS"/>
</dbReference>
<dbReference type="InterPro" id="IPR026505">
    <property type="entry name" value="Solute_c_fam_35_mem_F3/F4"/>
</dbReference>
<accession>A0A401KUC0</accession>
<organism evidence="6 7">
    <name type="scientific">Aspergillus awamori</name>
    <name type="common">Black koji mold</name>
    <dbReference type="NCBI Taxonomy" id="105351"/>
    <lineage>
        <taxon>Eukaryota</taxon>
        <taxon>Fungi</taxon>
        <taxon>Dikarya</taxon>
        <taxon>Ascomycota</taxon>
        <taxon>Pezizomycotina</taxon>
        <taxon>Eurotiomycetes</taxon>
        <taxon>Eurotiomycetidae</taxon>
        <taxon>Eurotiales</taxon>
        <taxon>Aspergillaceae</taxon>
        <taxon>Aspergillus</taxon>
    </lineage>
</organism>
<feature type="transmembrane region" description="Helical" evidence="4">
    <location>
        <begin position="420"/>
        <end position="441"/>
    </location>
</feature>
<dbReference type="GO" id="GO:0005789">
    <property type="term" value="C:endoplasmic reticulum membrane"/>
    <property type="evidence" value="ECO:0007669"/>
    <property type="project" value="InterPro"/>
</dbReference>
<reference evidence="6 7" key="1">
    <citation type="submission" date="2016-09" db="EMBL/GenBank/DDBJ databases">
        <title>Aspergillus awamori IFM 58123T.</title>
        <authorList>
            <person name="Kusuya Y."/>
            <person name="Shimizu M."/>
            <person name="Takahashi H."/>
            <person name="Yaguchi T."/>
        </authorList>
    </citation>
    <scope>NUCLEOTIDE SEQUENCE [LARGE SCALE GENOMIC DNA]</scope>
    <source>
        <strain evidence="6 7">IFM 58123</strain>
    </source>
</reference>
<feature type="transmembrane region" description="Helical" evidence="4">
    <location>
        <begin position="976"/>
        <end position="995"/>
    </location>
</feature>
<dbReference type="InterPro" id="IPR037185">
    <property type="entry name" value="EmrE-like"/>
</dbReference>
<feature type="transmembrane region" description="Helical" evidence="4">
    <location>
        <begin position="948"/>
        <end position="969"/>
    </location>
</feature>
<feature type="transmembrane region" description="Helical" evidence="4">
    <location>
        <begin position="773"/>
        <end position="794"/>
    </location>
</feature>
<dbReference type="SUPFAM" id="SSF103481">
    <property type="entry name" value="Multidrug resistance efflux transporter EmrE"/>
    <property type="match status" value="2"/>
</dbReference>
<feature type="transmembrane region" description="Helical" evidence="4">
    <location>
        <begin position="453"/>
        <end position="475"/>
    </location>
</feature>
<dbReference type="SUPFAM" id="SSF103473">
    <property type="entry name" value="MFS general substrate transporter"/>
    <property type="match status" value="1"/>
</dbReference>
<feature type="transmembrane region" description="Helical" evidence="4">
    <location>
        <begin position="247"/>
        <end position="268"/>
    </location>
</feature>
<feature type="transmembrane region" description="Helical" evidence="4">
    <location>
        <begin position="522"/>
        <end position="541"/>
    </location>
</feature>
<dbReference type="AlphaFoldDB" id="A0A401KUC0"/>
<dbReference type="GO" id="GO:0030234">
    <property type="term" value="F:enzyme regulator activity"/>
    <property type="evidence" value="ECO:0007669"/>
    <property type="project" value="InterPro"/>
</dbReference>
<evidence type="ECO:0000256" key="3">
    <source>
        <dbReference type="SAM" id="MobiDB-lite"/>
    </source>
</evidence>
<keyword evidence="4" id="KW-1133">Transmembrane helix</keyword>
<keyword evidence="4" id="KW-0812">Transmembrane</keyword>
<feature type="transmembrane region" description="Helical" evidence="4">
    <location>
        <begin position="831"/>
        <end position="848"/>
    </location>
</feature>
<dbReference type="Gene3D" id="1.20.1250.20">
    <property type="entry name" value="MFS general substrate transporter like domains"/>
    <property type="match status" value="2"/>
</dbReference>
<feature type="transmembrane region" description="Helical" evidence="4">
    <location>
        <begin position="672"/>
        <end position="696"/>
    </location>
</feature>
<keyword evidence="7" id="KW-1185">Reference proteome</keyword>
<dbReference type="EMBL" id="BDHI01000014">
    <property type="protein sequence ID" value="GCB22777.1"/>
    <property type="molecule type" value="Genomic_DNA"/>
</dbReference>
<evidence type="ECO:0000313" key="7">
    <source>
        <dbReference type="Proteomes" id="UP000286921"/>
    </source>
</evidence>
<sequence length="1046" mass="118247">MSLVIARSFTVKKHPDEEASGYATPDIEKKTVISVTQQSTAISADEVLSDLHKKKQSWFQRSQPRDPDAIATQPSVYDDPDLVEEYKPRPDWEGIHRFDPAARWTWAEEDKIVRKLDLRIIIWACIMITALELDKSNIQQANADNFLADIRLSRDDYNLGNTLYRLCFMFSEIPTQIISKRIGCDRWIPIQMISWSIVASCQFWLSNRVSFLICRALIGLVSGGFTPTVILYLSYFYKHHELSIRLGYWYAASSLADMLAGLLAYGILHLGGHGGQAGWRWLFLIEGLLTLALGLLAIILLPPSATQTAHWARGKKGWFTAREETIMVNRLLREDPSKGSMHNRQPLTAKLVWMSIKDFDLWPLYIVGILFSAPYTTVSQYFTLQLKDYGFSTFNTILLSLPYSAIGIITRILLTYAGEIFGSLAWMGVLAQLWCLPFLIYMNVVDLSQTNKWIVWSILTLFLGFPNAHALQAGWVSRNSNSVRTRAIAAAIYNMSTQLSAIIASNIYQDWDAPRYVIGNRVLLSIVGVNMAIYMAIKAYYMLRNRQRDRKWNAMTEDQRVDYVATTRDEGNQRLDFRAQLSGSREVRDPELVLDTHDSDDEMPLNRPSMHRPADTRANQPLLKDEHRGRLSNASLGHGEAEGRPMLHHSRRPTIRGVSPERNAEQETRRKYMIASGFLLLSLASFVVQTETAVYIQHELHWDKPYCMLYLTHGSWSLLWPAQLLILRLQQRKLSWTAFWRRHVYLLRTTAKMVEAQDLHLTSRDSQRSPVRYMLKTTAFVTTALTIAGGSWYVAVNMTTASDLTAIYNCSAFFAYAFSIPLLNDKLRFDKVFAVVVAIVGVLVVAYGDRDESKKTADGTVGKAHDEAENRLFGNIIIGVGSVLYGLYEVLYKRYACPPEGTSPGRSMIFANTFGSLIGCFTLLVLWIPLPILHILGLETFRWPTGEAAWMLMISVLANATFSGSFLVLISLTSPVLSSVAALLTIFLVAIADWLRTGQPPSAAAIIGGILIIGAFFLLSWSTYREMNEERKKSMANDQSESDIDE</sequence>
<feature type="transmembrane region" description="Helical" evidence="4">
    <location>
        <begin position="909"/>
        <end position="928"/>
    </location>
</feature>
<evidence type="ECO:0000256" key="1">
    <source>
        <dbReference type="ARBA" id="ARBA00004477"/>
    </source>
</evidence>
<proteinExistence type="predicted"/>
<comment type="caution">
    <text evidence="6">The sequence shown here is derived from an EMBL/GenBank/DDBJ whole genome shotgun (WGS) entry which is preliminary data.</text>
</comment>
<dbReference type="InterPro" id="IPR020846">
    <property type="entry name" value="MFS_dom"/>
</dbReference>
<comment type="subcellular location">
    <subcellularLocation>
        <location evidence="1">Endoplasmic reticulum membrane</location>
        <topology evidence="1">Multi-pass membrane protein</topology>
    </subcellularLocation>
</comment>
<feature type="transmembrane region" description="Helical" evidence="4">
    <location>
        <begin position="872"/>
        <end position="888"/>
    </location>
</feature>
<feature type="transmembrane region" description="Helical" evidence="4">
    <location>
        <begin position="212"/>
        <end position="235"/>
    </location>
</feature>
<feature type="transmembrane region" description="Helical" evidence="4">
    <location>
        <begin position="394"/>
        <end position="414"/>
    </location>
</feature>
<feature type="domain" description="Major facilitator superfamily (MFS) profile" evidence="5">
    <location>
        <begin position="120"/>
        <end position="547"/>
    </location>
</feature>
<dbReference type="GO" id="GO:0022857">
    <property type="term" value="F:transmembrane transporter activity"/>
    <property type="evidence" value="ECO:0007669"/>
    <property type="project" value="InterPro"/>
</dbReference>